<feature type="signal peptide" evidence="2">
    <location>
        <begin position="1"/>
        <end position="26"/>
    </location>
</feature>
<evidence type="ECO:0000256" key="2">
    <source>
        <dbReference type="SAM" id="SignalP"/>
    </source>
</evidence>
<sequence>MAMPLGFKISAAVILLLTLLVNIRKPSDLAVGAWIPAEIVSFLWWATGVTKLDSLDADAIVAVQQRVAALTPRGAAVHVDAVTHMTVPSGDGYDIPAVLYHPNSTARALNEQLMVTVYLHGGGWVLGSAASVDAVARALAVQTNGLVLSVDYRMAPRHPFPTPVDDGVAVVRWALKHAASVGGDPRRVAVAGDSAGGNLGAAVALSLAGPRLLVEAGAWRSPLCAAVLVSPPLSHAYAARNAGSHARYAHRYLLLRRVMVAMWSVYLAGPRPDPERVAVTGRDWRASPLEAPAWRLRALPPTLLPYAAAEILADEIEDFAAAAAATGARGVALRRYERTVHGFFTSGAPEARECVTFAAGFLRDHCAR</sequence>
<keyword evidence="1 4" id="KW-0378">Hydrolase</keyword>
<comment type="caution">
    <text evidence="4">The sequence shown here is derived from an EMBL/GenBank/DDBJ whole genome shotgun (WGS) entry which is preliminary data.</text>
</comment>
<dbReference type="AlphaFoldDB" id="A0A835Z5S8"/>
<evidence type="ECO:0000259" key="3">
    <source>
        <dbReference type="Pfam" id="PF07859"/>
    </source>
</evidence>
<dbReference type="PANTHER" id="PTHR48081">
    <property type="entry name" value="AB HYDROLASE SUPERFAMILY PROTEIN C4A8.06C"/>
    <property type="match status" value="1"/>
</dbReference>
<reference evidence="4" key="1">
    <citation type="submission" date="2021-02" db="EMBL/GenBank/DDBJ databases">
        <title>First Annotated Genome of the Yellow-green Alga Tribonema minus.</title>
        <authorList>
            <person name="Mahan K.M."/>
        </authorList>
    </citation>
    <scope>NUCLEOTIDE SEQUENCE</scope>
    <source>
        <strain evidence="4">UTEX B ZZ1240</strain>
    </source>
</reference>
<dbReference type="InterPro" id="IPR029058">
    <property type="entry name" value="AB_hydrolase_fold"/>
</dbReference>
<keyword evidence="5" id="KW-1185">Reference proteome</keyword>
<feature type="chain" id="PRO_5032848714" evidence="2">
    <location>
        <begin position="27"/>
        <end position="368"/>
    </location>
</feature>
<evidence type="ECO:0000313" key="5">
    <source>
        <dbReference type="Proteomes" id="UP000664859"/>
    </source>
</evidence>
<dbReference type="Pfam" id="PF07859">
    <property type="entry name" value="Abhydrolase_3"/>
    <property type="match status" value="1"/>
</dbReference>
<dbReference type="Gene3D" id="3.40.50.1820">
    <property type="entry name" value="alpha/beta hydrolase"/>
    <property type="match status" value="1"/>
</dbReference>
<keyword evidence="2" id="KW-0732">Signal</keyword>
<gene>
    <name evidence="4" type="ORF">JKP88DRAFT_253886</name>
</gene>
<dbReference type="Proteomes" id="UP000664859">
    <property type="component" value="Unassembled WGS sequence"/>
</dbReference>
<evidence type="ECO:0000313" key="4">
    <source>
        <dbReference type="EMBL" id="KAG5187761.1"/>
    </source>
</evidence>
<dbReference type="OrthoDB" id="433474at2759"/>
<evidence type="ECO:0000256" key="1">
    <source>
        <dbReference type="ARBA" id="ARBA00022801"/>
    </source>
</evidence>
<dbReference type="EMBL" id="JAFCMP010000083">
    <property type="protein sequence ID" value="KAG5187761.1"/>
    <property type="molecule type" value="Genomic_DNA"/>
</dbReference>
<dbReference type="InterPro" id="IPR050300">
    <property type="entry name" value="GDXG_lipolytic_enzyme"/>
</dbReference>
<dbReference type="PANTHER" id="PTHR48081:SF8">
    <property type="entry name" value="ALPHA_BETA HYDROLASE FOLD-3 DOMAIN-CONTAINING PROTEIN-RELATED"/>
    <property type="match status" value="1"/>
</dbReference>
<accession>A0A835Z5S8</accession>
<dbReference type="SUPFAM" id="SSF53474">
    <property type="entry name" value="alpha/beta-Hydrolases"/>
    <property type="match status" value="1"/>
</dbReference>
<name>A0A835Z5S8_9STRA</name>
<protein>
    <submittedName>
        <fullName evidence="4">Alpha/Beta hydrolase protein</fullName>
    </submittedName>
</protein>
<dbReference type="InterPro" id="IPR013094">
    <property type="entry name" value="AB_hydrolase_3"/>
</dbReference>
<feature type="domain" description="Alpha/beta hydrolase fold-3" evidence="3">
    <location>
        <begin position="117"/>
        <end position="344"/>
    </location>
</feature>
<proteinExistence type="predicted"/>
<organism evidence="4 5">
    <name type="scientific">Tribonema minus</name>
    <dbReference type="NCBI Taxonomy" id="303371"/>
    <lineage>
        <taxon>Eukaryota</taxon>
        <taxon>Sar</taxon>
        <taxon>Stramenopiles</taxon>
        <taxon>Ochrophyta</taxon>
        <taxon>PX clade</taxon>
        <taxon>Xanthophyceae</taxon>
        <taxon>Tribonematales</taxon>
        <taxon>Tribonemataceae</taxon>
        <taxon>Tribonema</taxon>
    </lineage>
</organism>
<dbReference type="GO" id="GO:0016787">
    <property type="term" value="F:hydrolase activity"/>
    <property type="evidence" value="ECO:0007669"/>
    <property type="project" value="UniProtKB-KW"/>
</dbReference>